<dbReference type="AlphaFoldDB" id="A0A9W5TYG2"/>
<accession>A0A9W5TYG2</accession>
<sequence>MRSHVGFLSAKKAYLYYYKSVFKKEDEKDREVRGGVVSSSGLAQEVLTSALPTGRGRFLAEDPYS</sequence>
<name>A0A9W5TYG2_9BACI</name>
<proteinExistence type="predicted"/>
<gene>
    <name evidence="1" type="ORF">GCM10011409_22980</name>
</gene>
<reference evidence="1" key="2">
    <citation type="submission" date="2020-09" db="EMBL/GenBank/DDBJ databases">
        <authorList>
            <person name="Sun Q."/>
            <person name="Zhou Y."/>
        </authorList>
    </citation>
    <scope>NUCLEOTIDE SEQUENCE</scope>
    <source>
        <strain evidence="1">CGMCC 1.15454</strain>
    </source>
</reference>
<organism evidence="1 2">
    <name type="scientific">Lentibacillus populi</name>
    <dbReference type="NCBI Taxonomy" id="1827502"/>
    <lineage>
        <taxon>Bacteria</taxon>
        <taxon>Bacillati</taxon>
        <taxon>Bacillota</taxon>
        <taxon>Bacilli</taxon>
        <taxon>Bacillales</taxon>
        <taxon>Bacillaceae</taxon>
        <taxon>Lentibacillus</taxon>
    </lineage>
</organism>
<reference evidence="1" key="1">
    <citation type="journal article" date="2014" name="Int. J. Syst. Evol. Microbiol.">
        <title>Complete genome sequence of Corynebacterium casei LMG S-19264T (=DSM 44701T), isolated from a smear-ripened cheese.</title>
        <authorList>
            <consortium name="US DOE Joint Genome Institute (JGI-PGF)"/>
            <person name="Walter F."/>
            <person name="Albersmeier A."/>
            <person name="Kalinowski J."/>
            <person name="Ruckert C."/>
        </authorList>
    </citation>
    <scope>NUCLEOTIDE SEQUENCE</scope>
    <source>
        <strain evidence="1">CGMCC 1.15454</strain>
    </source>
</reference>
<protein>
    <submittedName>
        <fullName evidence="1">Uncharacterized protein</fullName>
    </submittedName>
</protein>
<dbReference type="Proteomes" id="UP000621492">
    <property type="component" value="Unassembled WGS sequence"/>
</dbReference>
<evidence type="ECO:0000313" key="2">
    <source>
        <dbReference type="Proteomes" id="UP000621492"/>
    </source>
</evidence>
<comment type="caution">
    <text evidence="1">The sequence shown here is derived from an EMBL/GenBank/DDBJ whole genome shotgun (WGS) entry which is preliminary data.</text>
</comment>
<keyword evidence="2" id="KW-1185">Reference proteome</keyword>
<evidence type="ECO:0000313" key="1">
    <source>
        <dbReference type="EMBL" id="GGB44809.1"/>
    </source>
</evidence>
<dbReference type="EMBL" id="BMJD01000017">
    <property type="protein sequence ID" value="GGB44809.1"/>
    <property type="molecule type" value="Genomic_DNA"/>
</dbReference>